<dbReference type="OrthoDB" id="2517868at2759"/>
<dbReference type="GeneID" id="18931570"/>
<dbReference type="EMBL" id="GL883102">
    <property type="protein sequence ID" value="EGG08068.1"/>
    <property type="molecule type" value="Genomic_DNA"/>
</dbReference>
<gene>
    <name evidence="2" type="ORF">MELLADRAFT_70581</name>
    <name evidence="1" type="ORF">MELLADRAFT_71555</name>
</gene>
<organism evidence="3">
    <name type="scientific">Melampsora larici-populina (strain 98AG31 / pathotype 3-4-7)</name>
    <name type="common">Poplar leaf rust fungus</name>
    <dbReference type="NCBI Taxonomy" id="747676"/>
    <lineage>
        <taxon>Eukaryota</taxon>
        <taxon>Fungi</taxon>
        <taxon>Dikarya</taxon>
        <taxon>Basidiomycota</taxon>
        <taxon>Pucciniomycotina</taxon>
        <taxon>Pucciniomycetes</taxon>
        <taxon>Pucciniales</taxon>
        <taxon>Melampsoraceae</taxon>
        <taxon>Melampsora</taxon>
    </lineage>
</organism>
<protein>
    <submittedName>
        <fullName evidence="2">Uncharacterized protein</fullName>
    </submittedName>
</protein>
<evidence type="ECO:0000313" key="3">
    <source>
        <dbReference type="Proteomes" id="UP000001072"/>
    </source>
</evidence>
<dbReference type="KEGG" id="mlr:MELLADRAFT_70581"/>
<dbReference type="VEuPathDB" id="FungiDB:MELLADRAFT_70581"/>
<keyword evidence="3" id="KW-1185">Reference proteome</keyword>
<dbReference type="RefSeq" id="XP_007408833.1">
    <property type="nucleotide sequence ID" value="XM_007408771.1"/>
</dbReference>
<dbReference type="AlphaFoldDB" id="F4R651"/>
<proteinExistence type="predicted"/>
<sequence>MGSSSHVKLMEIQRNDLLQLIKLNALEFKIKKLKNQRSIDKLIIKDLRLSLKEAEDLNKKSNLDSNEGQMDLEVLKLKSLCKNQENQIRLKDEIIFELNQKIQR</sequence>
<dbReference type="KEGG" id="mlr:MELLADRAFT_71555"/>
<accession>F4R651</accession>
<dbReference type="Proteomes" id="UP000001072">
    <property type="component" value="Unassembled WGS sequence"/>
</dbReference>
<dbReference type="VEuPathDB" id="FungiDB:MELLADRAFT_71555"/>
<reference evidence="2" key="2">
    <citation type="submission" date="2011-04" db="EMBL/GenBank/DDBJ databases">
        <title>Obligate Biotrophy Features Unraveled by the Genomic Analysis of the Rust Fungi, Melampsora larici-populina and Puccinia graminis f. sp. tritici.</title>
        <authorList>
            <consortium name="US DOE Joint Genome Institute (JGI-PGF)"/>
            <person name="Duplessis S."/>
            <person name="Cuomo C."/>
            <person name="Lin Y.-C."/>
            <person name="Aerts A."/>
            <person name="Tisserant E."/>
            <person name="Veneault-Fourrey C."/>
            <person name="Joly D."/>
            <person name="Hacquard S."/>
            <person name="Amselem J."/>
            <person name="Cantarel B."/>
            <person name="Readman C."/>
            <person name="Coutinho P."/>
            <person name="Feau N."/>
            <person name="Field M."/>
            <person name="Frey P."/>
            <person name="Gelhaye E."/>
            <person name="Goldberg J."/>
            <person name="Grabherr M."/>
            <person name="Kodira C."/>
            <person name="Kohler A."/>
            <person name="Kues U."/>
            <person name="Lindquist E."/>
            <person name="Lucas S."/>
            <person name="Mago R."/>
            <person name="Mauceli E."/>
            <person name="Morin E."/>
            <person name="Murat C."/>
            <person name="Pangilinan J."/>
            <person name="Park R."/>
            <person name="Pearson M."/>
            <person name="Quesneville H."/>
            <person name="Rouhier N."/>
            <person name="Sakthikumar S."/>
            <person name="Salamov A."/>
            <person name="Schmutz J."/>
            <person name="Selles B."/>
            <person name="Shapiro H."/>
            <person name="Tangay P."/>
            <person name="Tuskan G."/>
            <person name="Henrissat B."/>
            <person name="Van de Peer Y."/>
            <person name="Rouze P."/>
            <person name="Schein J."/>
            <person name="Ellis J."/>
            <person name="Dodds P."/>
            <person name="Zhong S."/>
            <person name="Hamelin R."/>
            <person name="Grigoriev I."/>
            <person name="Szabo L."/>
            <person name="Martin F."/>
        </authorList>
    </citation>
    <scope>NUCLEOTIDE SEQUENCE</scope>
    <source>
        <strain evidence="2">98AG31</strain>
    </source>
</reference>
<evidence type="ECO:0000313" key="1">
    <source>
        <dbReference type="EMBL" id="EGG08068.1"/>
    </source>
</evidence>
<reference evidence="3" key="1">
    <citation type="journal article" date="2011" name="Proc. Natl. Acad. Sci. U.S.A.">
        <title>Obligate biotrophy features unraveled by the genomic analysis of rust fungi.</title>
        <authorList>
            <person name="Duplessis S."/>
            <person name="Cuomo C.A."/>
            <person name="Lin Y.-C."/>
            <person name="Aerts A."/>
            <person name="Tisserant E."/>
            <person name="Veneault-Fourrey C."/>
            <person name="Joly D.L."/>
            <person name="Hacquard S."/>
            <person name="Amselem J."/>
            <person name="Cantarel B.L."/>
            <person name="Chiu R."/>
            <person name="Coutinho P.M."/>
            <person name="Feau N."/>
            <person name="Field M."/>
            <person name="Frey P."/>
            <person name="Gelhaye E."/>
            <person name="Goldberg J."/>
            <person name="Grabherr M.G."/>
            <person name="Kodira C.D."/>
            <person name="Kohler A."/>
            <person name="Kuees U."/>
            <person name="Lindquist E.A."/>
            <person name="Lucas S.M."/>
            <person name="Mago R."/>
            <person name="Mauceli E."/>
            <person name="Morin E."/>
            <person name="Murat C."/>
            <person name="Pangilinan J.L."/>
            <person name="Park R."/>
            <person name="Pearson M."/>
            <person name="Quesneville H."/>
            <person name="Rouhier N."/>
            <person name="Sakthikumar S."/>
            <person name="Salamov A.A."/>
            <person name="Schmutz J."/>
            <person name="Selles B."/>
            <person name="Shapiro H."/>
            <person name="Tanguay P."/>
            <person name="Tuskan G.A."/>
            <person name="Henrissat B."/>
            <person name="Van de Peer Y."/>
            <person name="Rouze P."/>
            <person name="Ellis J.G."/>
            <person name="Dodds P.N."/>
            <person name="Schein J.E."/>
            <person name="Zhong S."/>
            <person name="Hamelin R.C."/>
            <person name="Grigoriev I.V."/>
            <person name="Szabo L.J."/>
            <person name="Martin F."/>
        </authorList>
    </citation>
    <scope>NUCLEOTIDE SEQUENCE [LARGE SCALE GENOMIC DNA]</scope>
    <source>
        <strain evidence="3">98AG31 / pathotype 3-4-7</strain>
    </source>
</reference>
<dbReference type="GeneID" id="18931855"/>
<dbReference type="RefSeq" id="XP_007404199.1">
    <property type="nucleotide sequence ID" value="XM_007404137.1"/>
</dbReference>
<dbReference type="EMBL" id="GL883091">
    <property type="protein sequence ID" value="EGG11824.1"/>
    <property type="molecule type" value="Genomic_DNA"/>
</dbReference>
<dbReference type="HOGENOM" id="CLU_2250696_0_0_1"/>
<name>F4R651_MELLP</name>
<evidence type="ECO:0000313" key="2">
    <source>
        <dbReference type="EMBL" id="EGG11824.1"/>
    </source>
</evidence>